<protein>
    <submittedName>
        <fullName evidence="1">Uncharacterized protein</fullName>
    </submittedName>
</protein>
<reference evidence="1 2" key="1">
    <citation type="submission" date="2019-05" db="EMBL/GenBank/DDBJ databases">
        <title>Another draft genome of Portunus trituberculatus and its Hox gene families provides insights of decapod evolution.</title>
        <authorList>
            <person name="Jeong J.-H."/>
            <person name="Song I."/>
            <person name="Kim S."/>
            <person name="Choi T."/>
            <person name="Kim D."/>
            <person name="Ryu S."/>
            <person name="Kim W."/>
        </authorList>
    </citation>
    <scope>NUCLEOTIDE SEQUENCE [LARGE SCALE GENOMIC DNA]</scope>
    <source>
        <tissue evidence="1">Muscle</tissue>
    </source>
</reference>
<comment type="caution">
    <text evidence="1">The sequence shown here is derived from an EMBL/GenBank/DDBJ whole genome shotgun (WGS) entry which is preliminary data.</text>
</comment>
<proteinExistence type="predicted"/>
<dbReference type="EMBL" id="VSRR010002262">
    <property type="protein sequence ID" value="MPC30470.1"/>
    <property type="molecule type" value="Genomic_DNA"/>
</dbReference>
<accession>A0A5B7E8Q4</accession>
<organism evidence="1 2">
    <name type="scientific">Portunus trituberculatus</name>
    <name type="common">Swimming crab</name>
    <name type="synonym">Neptunus trituberculatus</name>
    <dbReference type="NCBI Taxonomy" id="210409"/>
    <lineage>
        <taxon>Eukaryota</taxon>
        <taxon>Metazoa</taxon>
        <taxon>Ecdysozoa</taxon>
        <taxon>Arthropoda</taxon>
        <taxon>Crustacea</taxon>
        <taxon>Multicrustacea</taxon>
        <taxon>Malacostraca</taxon>
        <taxon>Eumalacostraca</taxon>
        <taxon>Eucarida</taxon>
        <taxon>Decapoda</taxon>
        <taxon>Pleocyemata</taxon>
        <taxon>Brachyura</taxon>
        <taxon>Eubrachyura</taxon>
        <taxon>Portunoidea</taxon>
        <taxon>Portunidae</taxon>
        <taxon>Portuninae</taxon>
        <taxon>Portunus</taxon>
    </lineage>
</organism>
<name>A0A5B7E8Q4_PORTR</name>
<evidence type="ECO:0000313" key="2">
    <source>
        <dbReference type="Proteomes" id="UP000324222"/>
    </source>
</evidence>
<dbReference type="AlphaFoldDB" id="A0A5B7E8Q4"/>
<evidence type="ECO:0000313" key="1">
    <source>
        <dbReference type="EMBL" id="MPC30470.1"/>
    </source>
</evidence>
<sequence>MCWSRCLSTCSRYNCCDYGACICIVVIAAANDYEYGERQAVTMVPPHAFRPFLPVTTLRLFHGIKAECHGFLVNVTLRGTEHNLHEQ</sequence>
<keyword evidence="2" id="KW-1185">Reference proteome</keyword>
<dbReference type="Proteomes" id="UP000324222">
    <property type="component" value="Unassembled WGS sequence"/>
</dbReference>
<gene>
    <name evidence="1" type="ORF">E2C01_023737</name>
</gene>